<reference evidence="1 2" key="1">
    <citation type="submission" date="2022-05" db="EMBL/GenBank/DDBJ databases">
        <title>Genome Sequencing of Bee-Associated Microbes.</title>
        <authorList>
            <person name="Dunlap C."/>
        </authorList>
    </citation>
    <scope>NUCLEOTIDE SEQUENCE [LARGE SCALE GENOMIC DNA]</scope>
    <source>
        <strain evidence="1 2">NRRL B-14421</strain>
    </source>
</reference>
<evidence type="ECO:0000313" key="2">
    <source>
        <dbReference type="Proteomes" id="UP001527099"/>
    </source>
</evidence>
<dbReference type="Proteomes" id="UP001527099">
    <property type="component" value="Unassembled WGS sequence"/>
</dbReference>
<name>A0ABT4G6C5_9BACL</name>
<sequence length="77" mass="9217">MTTIENPNKELIELTTILTNCISMELRVKKSEVDMTVKKMEEYDFKYKNSWNSMELADHVVIEFWKKDLIKDSKNKE</sequence>
<comment type="caution">
    <text evidence="1">The sequence shown here is derived from an EMBL/GenBank/DDBJ whole genome shotgun (WGS) entry which is preliminary data.</text>
</comment>
<dbReference type="EMBL" id="JAMDMX010000003">
    <property type="protein sequence ID" value="MCY9691720.1"/>
    <property type="molecule type" value="Genomic_DNA"/>
</dbReference>
<organism evidence="1 2">
    <name type="scientific">Paenibacillus alginolyticus</name>
    <dbReference type="NCBI Taxonomy" id="59839"/>
    <lineage>
        <taxon>Bacteria</taxon>
        <taxon>Bacillati</taxon>
        <taxon>Bacillota</taxon>
        <taxon>Bacilli</taxon>
        <taxon>Bacillales</taxon>
        <taxon>Paenibacillaceae</taxon>
        <taxon>Paenibacillus</taxon>
    </lineage>
</organism>
<accession>A0ABT4G6C5</accession>
<dbReference type="RefSeq" id="WP_029194953.1">
    <property type="nucleotide sequence ID" value="NZ_JAMDMW010000086.1"/>
</dbReference>
<protein>
    <submittedName>
        <fullName evidence="1">Uncharacterized protein</fullName>
    </submittedName>
</protein>
<gene>
    <name evidence="1" type="ORF">M5X19_02095</name>
</gene>
<evidence type="ECO:0000313" key="1">
    <source>
        <dbReference type="EMBL" id="MCY9691720.1"/>
    </source>
</evidence>
<proteinExistence type="predicted"/>
<keyword evidence="2" id="KW-1185">Reference proteome</keyword>